<keyword evidence="4 13" id="KW-0028">Amino-acid biosynthesis</keyword>
<dbReference type="CDD" id="cd02015">
    <property type="entry name" value="TPP_AHAS"/>
    <property type="match status" value="1"/>
</dbReference>
<gene>
    <name evidence="17" type="primary">ilvB</name>
    <name evidence="17" type="ORF">F1737_09980</name>
</gene>
<dbReference type="PANTHER" id="PTHR18968:SF13">
    <property type="entry name" value="ACETOLACTATE SYNTHASE CATALYTIC SUBUNIT, MITOCHONDRIAL"/>
    <property type="match status" value="1"/>
</dbReference>
<reference evidence="17 18" key="1">
    <citation type="submission" date="2019-09" db="EMBL/GenBank/DDBJ databases">
        <title>The complete genome of Methanoplanus sp. FWC-SCC4.</title>
        <authorList>
            <person name="Chen S.-C."/>
            <person name="Zhou Y.-Z."/>
            <person name="Lai M.-C."/>
        </authorList>
    </citation>
    <scope>NUCLEOTIDE SEQUENCE [LARGE SCALE GENOMIC DNA]</scope>
    <source>
        <strain evidence="17 18">FWC-SCC4</strain>
    </source>
</reference>
<dbReference type="InterPro" id="IPR045229">
    <property type="entry name" value="TPP_enz"/>
</dbReference>
<evidence type="ECO:0000313" key="17">
    <source>
        <dbReference type="EMBL" id="WOF16988.1"/>
    </source>
</evidence>
<dbReference type="CDD" id="cd07035">
    <property type="entry name" value="TPP_PYR_POX_like"/>
    <property type="match status" value="1"/>
</dbReference>
<comment type="cofactor">
    <cofactor evidence="13">
        <name>Mg(2+)</name>
        <dbReference type="ChEBI" id="CHEBI:18420"/>
    </cofactor>
    <text evidence="13">Binds 1 Mg(2+) ion per subunit.</text>
</comment>
<feature type="domain" description="Thiamine pyrophosphate enzyme central" evidence="14">
    <location>
        <begin position="193"/>
        <end position="327"/>
    </location>
</feature>
<dbReference type="PANTHER" id="PTHR18968">
    <property type="entry name" value="THIAMINE PYROPHOSPHATE ENZYMES"/>
    <property type="match status" value="1"/>
</dbReference>
<evidence type="ECO:0000259" key="16">
    <source>
        <dbReference type="Pfam" id="PF02776"/>
    </source>
</evidence>
<evidence type="ECO:0000256" key="9">
    <source>
        <dbReference type="ARBA" id="ARBA00022842"/>
    </source>
</evidence>
<dbReference type="Pfam" id="PF00205">
    <property type="entry name" value="TPP_enzyme_M"/>
    <property type="match status" value="1"/>
</dbReference>
<dbReference type="InterPro" id="IPR012000">
    <property type="entry name" value="Thiamin_PyroP_enz_cen_dom"/>
</dbReference>
<keyword evidence="7 13" id="KW-0479">Metal-binding</keyword>
<keyword evidence="18" id="KW-1185">Reference proteome</keyword>
<comment type="cofactor">
    <cofactor evidence="13">
        <name>thiamine diphosphate</name>
        <dbReference type="ChEBI" id="CHEBI:58937"/>
    </cofactor>
    <text evidence="13">Binds 1 thiamine pyrophosphate per subunit.</text>
</comment>
<evidence type="ECO:0000259" key="15">
    <source>
        <dbReference type="Pfam" id="PF02775"/>
    </source>
</evidence>
<name>A0AA97FFC2_9EURY</name>
<dbReference type="Gene3D" id="3.40.50.1220">
    <property type="entry name" value="TPP-binding domain"/>
    <property type="match status" value="1"/>
</dbReference>
<feature type="domain" description="Thiamine pyrophosphate enzyme TPP-binding" evidence="15">
    <location>
        <begin position="386"/>
        <end position="532"/>
    </location>
</feature>
<dbReference type="FunFam" id="3.40.50.970:FF:000016">
    <property type="entry name" value="Acetolactate synthase"/>
    <property type="match status" value="1"/>
</dbReference>
<dbReference type="GeneID" id="85230498"/>
<dbReference type="EC" id="2.2.1.6" evidence="13"/>
<dbReference type="InterPro" id="IPR000399">
    <property type="entry name" value="TPP-bd_CS"/>
</dbReference>
<dbReference type="GO" id="GO:0003984">
    <property type="term" value="F:acetolactate synthase activity"/>
    <property type="evidence" value="ECO:0007669"/>
    <property type="project" value="UniProtKB-EC"/>
</dbReference>
<dbReference type="InterPro" id="IPR029061">
    <property type="entry name" value="THDP-binding"/>
</dbReference>
<dbReference type="SUPFAM" id="SSF52518">
    <property type="entry name" value="Thiamin diphosphate-binding fold (THDP-binding)"/>
    <property type="match status" value="2"/>
</dbReference>
<dbReference type="InterPro" id="IPR011766">
    <property type="entry name" value="TPP_enzyme_TPP-bd"/>
</dbReference>
<dbReference type="GO" id="GO:0009097">
    <property type="term" value="P:isoleucine biosynthetic process"/>
    <property type="evidence" value="ECO:0007669"/>
    <property type="project" value="TreeGrafter"/>
</dbReference>
<dbReference type="Pfam" id="PF02776">
    <property type="entry name" value="TPP_enzyme_N"/>
    <property type="match status" value="1"/>
</dbReference>
<evidence type="ECO:0000256" key="1">
    <source>
        <dbReference type="ARBA" id="ARBA00004974"/>
    </source>
</evidence>
<protein>
    <recommendedName>
        <fullName evidence="13">Acetolactate synthase</fullName>
        <ecNumber evidence="13">2.2.1.6</ecNumber>
    </recommendedName>
</protein>
<keyword evidence="10 13" id="KW-0786">Thiamine pyrophosphate</keyword>
<dbReference type="GO" id="GO:0005948">
    <property type="term" value="C:acetolactate synthase complex"/>
    <property type="evidence" value="ECO:0007669"/>
    <property type="project" value="TreeGrafter"/>
</dbReference>
<dbReference type="GO" id="GO:0009099">
    <property type="term" value="P:L-valine biosynthetic process"/>
    <property type="evidence" value="ECO:0007669"/>
    <property type="project" value="TreeGrafter"/>
</dbReference>
<keyword evidence="11 13" id="KW-0100">Branched-chain amino acid biosynthesis</keyword>
<accession>A0AA97FFC2</accession>
<keyword evidence="9 13" id="KW-0460">Magnesium</keyword>
<dbReference type="RefSeq" id="WP_317136437.1">
    <property type="nucleotide sequence ID" value="NZ_CP043875.1"/>
</dbReference>
<comment type="similarity">
    <text evidence="3 13">Belongs to the TPP enzyme family.</text>
</comment>
<dbReference type="FunFam" id="3.40.50.1220:FF:000008">
    <property type="entry name" value="Acetolactate synthase"/>
    <property type="match status" value="1"/>
</dbReference>
<evidence type="ECO:0000256" key="7">
    <source>
        <dbReference type="ARBA" id="ARBA00022723"/>
    </source>
</evidence>
<feature type="domain" description="Thiamine pyrophosphate enzyme N-terminal TPP-binding" evidence="16">
    <location>
        <begin position="3"/>
        <end position="116"/>
    </location>
</feature>
<evidence type="ECO:0000256" key="13">
    <source>
        <dbReference type="RuleBase" id="RU003591"/>
    </source>
</evidence>
<dbReference type="GO" id="GO:0050660">
    <property type="term" value="F:flavin adenine dinucleotide binding"/>
    <property type="evidence" value="ECO:0007669"/>
    <property type="project" value="InterPro"/>
</dbReference>
<evidence type="ECO:0000256" key="5">
    <source>
        <dbReference type="ARBA" id="ARBA00022630"/>
    </source>
</evidence>
<dbReference type="Proteomes" id="UP001301797">
    <property type="component" value="Chromosome"/>
</dbReference>
<dbReference type="GO" id="GO:0030976">
    <property type="term" value="F:thiamine pyrophosphate binding"/>
    <property type="evidence" value="ECO:0007669"/>
    <property type="project" value="UniProtKB-UniRule"/>
</dbReference>
<dbReference type="EMBL" id="CP043875">
    <property type="protein sequence ID" value="WOF16988.1"/>
    <property type="molecule type" value="Genomic_DNA"/>
</dbReference>
<evidence type="ECO:0000313" key="18">
    <source>
        <dbReference type="Proteomes" id="UP001301797"/>
    </source>
</evidence>
<keyword evidence="5" id="KW-0285">Flavoprotein</keyword>
<evidence type="ECO:0000256" key="11">
    <source>
        <dbReference type="ARBA" id="ARBA00023304"/>
    </source>
</evidence>
<evidence type="ECO:0000256" key="3">
    <source>
        <dbReference type="ARBA" id="ARBA00007812"/>
    </source>
</evidence>
<keyword evidence="6 13" id="KW-0808">Transferase</keyword>
<sequence>MKTGAGILIDSLKELGVEIIFGYPGGAVLPIYDELYEADIKHILVRHEQAAVHAADGYARASGRVGVCLSTSGPGACNLVSGIATANMDSVPVVALTGQVPTEMLGNDAFQESDITGITMPVTKHNFLVKDVKELKRTVKEAFLIAGTGRKGPVLIDLPKDVLTEKINPEDLYSDVPDLKGYKPTYKGHPNQIKKALDLINESKKPVIYAGGGVIAAGASGELVRFAEMFEIPVTTTMMGLGAIPAKHPLNLGMLGMHGTEYANYAITECDLLIAIGARFDDRVTGKIEHFAPDANIIHIDIDPAEIGKNIAVNIPIVGDAGQILADMIERGKPGEQKGTEWTKQVHKWRENHPLKIIDDGKLHPQSVIRKLSEILNGEGIIVSEVGQNQMWAAQHYSFKNPRQWISSGGLGMMGFGFPAAIGAQYARPNEHVVLIAGDGSFQMNIQELGTVAQYRIPVKMVILNNMYLGMVRQWQELFYEKRYSYTDLPEVDFVGIARAYGIPGRKVESADDIEESLRKAIETDGPYLLDFRIEREENVFPMVPAGAGISEMIGKHETDDKGDD</sequence>
<dbReference type="Gene3D" id="3.40.50.970">
    <property type="match status" value="2"/>
</dbReference>
<proteinExistence type="inferred from homology"/>
<dbReference type="InterPro" id="IPR012846">
    <property type="entry name" value="Acetolactate_synth_lsu"/>
</dbReference>
<evidence type="ECO:0000256" key="10">
    <source>
        <dbReference type="ARBA" id="ARBA00023052"/>
    </source>
</evidence>
<dbReference type="KEGG" id="mefw:F1737_09980"/>
<dbReference type="SUPFAM" id="SSF52467">
    <property type="entry name" value="DHS-like NAD/FAD-binding domain"/>
    <property type="match status" value="1"/>
</dbReference>
<evidence type="ECO:0000256" key="8">
    <source>
        <dbReference type="ARBA" id="ARBA00022827"/>
    </source>
</evidence>
<evidence type="ECO:0000256" key="6">
    <source>
        <dbReference type="ARBA" id="ARBA00022679"/>
    </source>
</evidence>
<evidence type="ECO:0000256" key="12">
    <source>
        <dbReference type="ARBA" id="ARBA00048670"/>
    </source>
</evidence>
<evidence type="ECO:0000256" key="2">
    <source>
        <dbReference type="ARBA" id="ARBA00005025"/>
    </source>
</evidence>
<dbReference type="InterPro" id="IPR012001">
    <property type="entry name" value="Thiamin_PyroP_enz_TPP-bd_dom"/>
</dbReference>
<dbReference type="AlphaFoldDB" id="A0AA97FFC2"/>
<dbReference type="FunFam" id="3.40.50.970:FF:000007">
    <property type="entry name" value="Acetolactate synthase"/>
    <property type="match status" value="1"/>
</dbReference>
<comment type="catalytic activity">
    <reaction evidence="12 13">
        <text>2 pyruvate + H(+) = (2S)-2-acetolactate + CO2</text>
        <dbReference type="Rhea" id="RHEA:25249"/>
        <dbReference type="ChEBI" id="CHEBI:15361"/>
        <dbReference type="ChEBI" id="CHEBI:15378"/>
        <dbReference type="ChEBI" id="CHEBI:16526"/>
        <dbReference type="ChEBI" id="CHEBI:58476"/>
        <dbReference type="EC" id="2.2.1.6"/>
    </reaction>
</comment>
<organism evidence="17 18">
    <name type="scientific">Methanochimaera problematica</name>
    <dbReference type="NCBI Taxonomy" id="2609417"/>
    <lineage>
        <taxon>Archaea</taxon>
        <taxon>Methanobacteriati</taxon>
        <taxon>Methanobacteriota</taxon>
        <taxon>Stenosarchaea group</taxon>
        <taxon>Methanomicrobia</taxon>
        <taxon>Methanomicrobiales</taxon>
        <taxon>Methanomicrobiaceae</taxon>
        <taxon>Methanochimaera</taxon>
    </lineage>
</organism>
<dbReference type="InterPro" id="IPR029035">
    <property type="entry name" value="DHS-like_NAD/FAD-binding_dom"/>
</dbReference>
<evidence type="ECO:0000256" key="4">
    <source>
        <dbReference type="ARBA" id="ARBA00022605"/>
    </source>
</evidence>
<dbReference type="InterPro" id="IPR039368">
    <property type="entry name" value="AHAS_TPP"/>
</dbReference>
<dbReference type="PROSITE" id="PS00187">
    <property type="entry name" value="TPP_ENZYMES"/>
    <property type="match status" value="1"/>
</dbReference>
<comment type="pathway">
    <text evidence="2 13">Amino-acid biosynthesis; L-valine biosynthesis; L-valine from pyruvate: step 1/4.</text>
</comment>
<dbReference type="GO" id="GO:0000287">
    <property type="term" value="F:magnesium ion binding"/>
    <property type="evidence" value="ECO:0007669"/>
    <property type="project" value="UniProtKB-UniRule"/>
</dbReference>
<evidence type="ECO:0000259" key="14">
    <source>
        <dbReference type="Pfam" id="PF00205"/>
    </source>
</evidence>
<dbReference type="NCBIfam" id="TIGR00118">
    <property type="entry name" value="acolac_lg"/>
    <property type="match status" value="1"/>
</dbReference>
<keyword evidence="8" id="KW-0274">FAD</keyword>
<dbReference type="GO" id="GO:0044272">
    <property type="term" value="P:sulfur compound biosynthetic process"/>
    <property type="evidence" value="ECO:0007669"/>
    <property type="project" value="UniProtKB-ARBA"/>
</dbReference>
<dbReference type="Pfam" id="PF02775">
    <property type="entry name" value="TPP_enzyme_C"/>
    <property type="match status" value="1"/>
</dbReference>
<comment type="pathway">
    <text evidence="1 13">Amino-acid biosynthesis; L-isoleucine biosynthesis; L-isoleucine from 2-oxobutanoate: step 1/4.</text>
</comment>